<keyword evidence="3" id="KW-1185">Reference proteome</keyword>
<dbReference type="STRING" id="284577.SAMN05216571_1123"/>
<dbReference type="RefSeq" id="WP_092527295.1">
    <property type="nucleotide sequence ID" value="NZ_FNCI01000012.1"/>
</dbReference>
<feature type="transmembrane region" description="Helical" evidence="1">
    <location>
        <begin position="61"/>
        <end position="78"/>
    </location>
</feature>
<proteinExistence type="predicted"/>
<dbReference type="EMBL" id="FNCI01000012">
    <property type="protein sequence ID" value="SDG39544.1"/>
    <property type="molecule type" value="Genomic_DNA"/>
</dbReference>
<name>A0A1G7TWZ8_9GAMM</name>
<keyword evidence="1" id="KW-1133">Transmembrane helix</keyword>
<gene>
    <name evidence="2" type="ORF">SAMN05216571_1123</name>
</gene>
<organism evidence="2 3">
    <name type="scientific">Onishia taeanensis</name>
    <dbReference type="NCBI Taxonomy" id="284577"/>
    <lineage>
        <taxon>Bacteria</taxon>
        <taxon>Pseudomonadati</taxon>
        <taxon>Pseudomonadota</taxon>
        <taxon>Gammaproteobacteria</taxon>
        <taxon>Oceanospirillales</taxon>
        <taxon>Halomonadaceae</taxon>
        <taxon>Onishia</taxon>
    </lineage>
</organism>
<reference evidence="2 3" key="1">
    <citation type="submission" date="2016-10" db="EMBL/GenBank/DDBJ databases">
        <authorList>
            <person name="de Groot N.N."/>
        </authorList>
    </citation>
    <scope>NUCLEOTIDE SEQUENCE [LARGE SCALE GENOMIC DNA]</scope>
    <source>
        <strain evidence="2 3">BH539</strain>
    </source>
</reference>
<dbReference type="AlphaFoldDB" id="A0A1G7TWZ8"/>
<evidence type="ECO:0000256" key="1">
    <source>
        <dbReference type="SAM" id="Phobius"/>
    </source>
</evidence>
<keyword evidence="1" id="KW-0812">Transmembrane</keyword>
<accession>A0A1G7TWZ8</accession>
<dbReference type="InterPro" id="IPR024399">
    <property type="entry name" value="DUF2628"/>
</dbReference>
<dbReference type="OrthoDB" id="7597043at2"/>
<feature type="transmembrane region" description="Helical" evidence="1">
    <location>
        <begin position="38"/>
        <end position="55"/>
    </location>
</feature>
<evidence type="ECO:0008006" key="4">
    <source>
        <dbReference type="Google" id="ProtNLM"/>
    </source>
</evidence>
<protein>
    <recommendedName>
        <fullName evidence="4">DUF2628 domain-containing protein</fullName>
    </recommendedName>
</protein>
<evidence type="ECO:0000313" key="2">
    <source>
        <dbReference type="EMBL" id="SDG39544.1"/>
    </source>
</evidence>
<dbReference type="Pfam" id="PF10947">
    <property type="entry name" value="DUF2628"/>
    <property type="match status" value="1"/>
</dbReference>
<keyword evidence="1" id="KW-0472">Membrane</keyword>
<dbReference type="Proteomes" id="UP000198641">
    <property type="component" value="Unassembled WGS sequence"/>
</dbReference>
<evidence type="ECO:0000313" key="3">
    <source>
        <dbReference type="Proteomes" id="UP000198641"/>
    </source>
</evidence>
<sequence length="125" mass="13543">MKQFKIYQHPDGTRQAVKQGWSWPGFFFGPIWALVKKLWGIGSGLLVLAFVLSIVPPETDLGLIAAILMLVIYIACGVNGNNWREKNLVARGFDHVNSVSAANPDGAIALHLKGDNSPASSQQSV</sequence>